<dbReference type="HOGENOM" id="CLU_2195089_0_0_11"/>
<dbReference type="AlphaFoldDB" id="D1BAW4"/>
<dbReference type="Proteomes" id="UP000000322">
    <property type="component" value="Chromosome"/>
</dbReference>
<evidence type="ECO:0000313" key="4">
    <source>
        <dbReference type="Proteomes" id="UP000000322"/>
    </source>
</evidence>
<keyword evidence="4" id="KW-1185">Reference proteome</keyword>
<sequence length="108" mass="11331">MASSRKFIVRTTGLGTLVVAVLVTFVPGTPMGSVWTHGSPLPGLVEAPGPFSEMAFRSNQMPLAIAAIVAVVGITLLVISTRLDEPSTTLDRPEREGSAAERTASDPR</sequence>
<keyword evidence="2" id="KW-1133">Transmembrane helix</keyword>
<keyword evidence="2" id="KW-0472">Membrane</keyword>
<organism evidence="3 4">
    <name type="scientific">Sanguibacter keddieii (strain ATCC 51767 / DSM 10542 / NCFB 3025 / ST-74)</name>
    <dbReference type="NCBI Taxonomy" id="446469"/>
    <lineage>
        <taxon>Bacteria</taxon>
        <taxon>Bacillati</taxon>
        <taxon>Actinomycetota</taxon>
        <taxon>Actinomycetes</taxon>
        <taxon>Micrococcales</taxon>
        <taxon>Sanguibacteraceae</taxon>
        <taxon>Sanguibacter</taxon>
    </lineage>
</organism>
<dbReference type="RefSeq" id="WP_012867734.1">
    <property type="nucleotide sequence ID" value="NC_013521.1"/>
</dbReference>
<feature type="transmembrane region" description="Helical" evidence="2">
    <location>
        <begin position="7"/>
        <end position="26"/>
    </location>
</feature>
<reference evidence="3 4" key="1">
    <citation type="journal article" date="2009" name="Stand. Genomic Sci.">
        <title>Complete genome sequence of Sanguibacter keddieii type strain (ST-74).</title>
        <authorList>
            <person name="Ivanova N."/>
            <person name="Sikorski J."/>
            <person name="Sims D."/>
            <person name="Brettin T."/>
            <person name="Detter J.C."/>
            <person name="Han C."/>
            <person name="Lapidus A."/>
            <person name="Copeland A."/>
            <person name="Glavina Del Rio T."/>
            <person name="Nolan M."/>
            <person name="Chen F."/>
            <person name="Lucas S."/>
            <person name="Tice H."/>
            <person name="Cheng J.F."/>
            <person name="Bruce D."/>
            <person name="Goodwin L."/>
            <person name="Pitluck S."/>
            <person name="Pati A."/>
            <person name="Mavromatis K."/>
            <person name="Chen A."/>
            <person name="Palaniappan K."/>
            <person name="D'haeseleer P."/>
            <person name="Chain P."/>
            <person name="Bristow J."/>
            <person name="Eisen J.A."/>
            <person name="Markowitz V."/>
            <person name="Hugenholtz P."/>
            <person name="Goker M."/>
            <person name="Pukall R."/>
            <person name="Klenk H.P."/>
            <person name="Kyrpides N.C."/>
        </authorList>
    </citation>
    <scope>NUCLEOTIDE SEQUENCE [LARGE SCALE GENOMIC DNA]</scope>
    <source>
        <strain evidence="4">ATCC 51767 / DSM 10542 / NCFB 3025 / ST-74</strain>
    </source>
</reference>
<evidence type="ECO:0000313" key="3">
    <source>
        <dbReference type="EMBL" id="ACZ22665.1"/>
    </source>
</evidence>
<protein>
    <submittedName>
        <fullName evidence="3">Uncharacterized protein</fullName>
    </submittedName>
</protein>
<gene>
    <name evidence="3" type="ordered locus">Sked_27630</name>
</gene>
<evidence type="ECO:0000256" key="1">
    <source>
        <dbReference type="SAM" id="MobiDB-lite"/>
    </source>
</evidence>
<name>D1BAW4_SANKS</name>
<proteinExistence type="predicted"/>
<evidence type="ECO:0000256" key="2">
    <source>
        <dbReference type="SAM" id="Phobius"/>
    </source>
</evidence>
<dbReference type="STRING" id="446469.Sked_27630"/>
<feature type="compositionally biased region" description="Basic and acidic residues" evidence="1">
    <location>
        <begin position="91"/>
        <end position="108"/>
    </location>
</feature>
<feature type="transmembrane region" description="Helical" evidence="2">
    <location>
        <begin position="61"/>
        <end position="79"/>
    </location>
</feature>
<dbReference type="KEGG" id="ske:Sked_27630"/>
<accession>D1BAW4</accession>
<dbReference type="EMBL" id="CP001819">
    <property type="protein sequence ID" value="ACZ22665.1"/>
    <property type="molecule type" value="Genomic_DNA"/>
</dbReference>
<feature type="region of interest" description="Disordered" evidence="1">
    <location>
        <begin position="85"/>
        <end position="108"/>
    </location>
</feature>
<keyword evidence="2" id="KW-0812">Transmembrane</keyword>